<dbReference type="EMBL" id="JARKIB010000188">
    <property type="protein sequence ID" value="KAJ7726209.1"/>
    <property type="molecule type" value="Genomic_DNA"/>
</dbReference>
<feature type="transmembrane region" description="Helical" evidence="1">
    <location>
        <begin position="325"/>
        <end position="347"/>
    </location>
</feature>
<feature type="transmembrane region" description="Helical" evidence="1">
    <location>
        <begin position="367"/>
        <end position="391"/>
    </location>
</feature>
<gene>
    <name evidence="3" type="ORF">B0H16DRAFT_1698096</name>
</gene>
<comment type="caution">
    <text evidence="3">The sequence shown here is derived from an EMBL/GenBank/DDBJ whole genome shotgun (WGS) entry which is preliminary data.</text>
</comment>
<evidence type="ECO:0000313" key="3">
    <source>
        <dbReference type="EMBL" id="KAJ7726209.1"/>
    </source>
</evidence>
<accession>A0AAD7MPA2</accession>
<evidence type="ECO:0000256" key="1">
    <source>
        <dbReference type="SAM" id="Phobius"/>
    </source>
</evidence>
<evidence type="ECO:0000256" key="2">
    <source>
        <dbReference type="SAM" id="SignalP"/>
    </source>
</evidence>
<feature type="signal peptide" evidence="2">
    <location>
        <begin position="1"/>
        <end position="17"/>
    </location>
</feature>
<keyword evidence="1" id="KW-1133">Transmembrane helix</keyword>
<name>A0AAD7MPA2_9AGAR</name>
<keyword evidence="4" id="KW-1185">Reference proteome</keyword>
<sequence length="423" mass="45344">MLFLFILVHLFSSSGIAAPALHPTTARALADSQCDDINDCRKLFDIVWGCLTTIFACTWVSVHPNVPAPGEGSIAALGQRLKMMLIALLAPEIMVGFAARQFFAARSLSTEFELSMTHAFFFGMGGFVASDGYPVVIKAQLTEVPRGSLFLTGIKNVIRDDIEDKGNGDALSKGLALLQGLWFITQCLARVQQDLPLTELEVTTLAFVVAMVFIWLLWWHKPLDVQRQIVIGPSLSSGTQPTASRTKRSTFGEAMLLGIGSLIWGVSGDADPPSGNSVSAFWSTPKKSGMNFHVDVAIVALVGAVFGAVHCAAWNSNFPTRQEMLLWRACAVIIAAVPSAGLVTQASFGFSRDGLQEENCTIAVLKIVLGVLTAVTTGIVALAAVPCYLAARVILLTLPLIALRAPPAGAFMDINWTAYIPHL</sequence>
<feature type="transmembrane region" description="Helical" evidence="1">
    <location>
        <begin position="292"/>
        <end position="313"/>
    </location>
</feature>
<evidence type="ECO:0000313" key="4">
    <source>
        <dbReference type="Proteomes" id="UP001215598"/>
    </source>
</evidence>
<feature type="transmembrane region" description="Helical" evidence="1">
    <location>
        <begin position="202"/>
        <end position="219"/>
    </location>
</feature>
<dbReference type="PANTHER" id="PTHR35043:SF7">
    <property type="entry name" value="TRANSCRIPTION FACTOR DOMAIN-CONTAINING PROTEIN"/>
    <property type="match status" value="1"/>
</dbReference>
<feature type="transmembrane region" description="Helical" evidence="1">
    <location>
        <begin position="250"/>
        <end position="267"/>
    </location>
</feature>
<organism evidence="3 4">
    <name type="scientific">Mycena metata</name>
    <dbReference type="NCBI Taxonomy" id="1033252"/>
    <lineage>
        <taxon>Eukaryota</taxon>
        <taxon>Fungi</taxon>
        <taxon>Dikarya</taxon>
        <taxon>Basidiomycota</taxon>
        <taxon>Agaricomycotina</taxon>
        <taxon>Agaricomycetes</taxon>
        <taxon>Agaricomycetidae</taxon>
        <taxon>Agaricales</taxon>
        <taxon>Marasmiineae</taxon>
        <taxon>Mycenaceae</taxon>
        <taxon>Mycena</taxon>
    </lineage>
</organism>
<dbReference type="PANTHER" id="PTHR35043">
    <property type="entry name" value="TRANSCRIPTION FACTOR DOMAIN-CONTAINING PROTEIN"/>
    <property type="match status" value="1"/>
</dbReference>
<reference evidence="3" key="1">
    <citation type="submission" date="2023-03" db="EMBL/GenBank/DDBJ databases">
        <title>Massive genome expansion in bonnet fungi (Mycena s.s.) driven by repeated elements and novel gene families across ecological guilds.</title>
        <authorList>
            <consortium name="Lawrence Berkeley National Laboratory"/>
            <person name="Harder C.B."/>
            <person name="Miyauchi S."/>
            <person name="Viragh M."/>
            <person name="Kuo A."/>
            <person name="Thoen E."/>
            <person name="Andreopoulos B."/>
            <person name="Lu D."/>
            <person name="Skrede I."/>
            <person name="Drula E."/>
            <person name="Henrissat B."/>
            <person name="Morin E."/>
            <person name="Kohler A."/>
            <person name="Barry K."/>
            <person name="LaButti K."/>
            <person name="Morin E."/>
            <person name="Salamov A."/>
            <person name="Lipzen A."/>
            <person name="Mereny Z."/>
            <person name="Hegedus B."/>
            <person name="Baldrian P."/>
            <person name="Stursova M."/>
            <person name="Weitz H."/>
            <person name="Taylor A."/>
            <person name="Grigoriev I.V."/>
            <person name="Nagy L.G."/>
            <person name="Martin F."/>
            <person name="Kauserud H."/>
        </authorList>
    </citation>
    <scope>NUCLEOTIDE SEQUENCE</scope>
    <source>
        <strain evidence="3">CBHHK182m</strain>
    </source>
</reference>
<dbReference type="Proteomes" id="UP001215598">
    <property type="component" value="Unassembled WGS sequence"/>
</dbReference>
<proteinExistence type="predicted"/>
<keyword evidence="2" id="KW-0732">Signal</keyword>
<feature type="chain" id="PRO_5042046244" evidence="2">
    <location>
        <begin position="18"/>
        <end position="423"/>
    </location>
</feature>
<keyword evidence="1" id="KW-0472">Membrane</keyword>
<dbReference type="AlphaFoldDB" id="A0AAD7MPA2"/>
<protein>
    <submittedName>
        <fullName evidence="3">Uncharacterized protein</fullName>
    </submittedName>
</protein>
<keyword evidence="1" id="KW-0812">Transmembrane</keyword>